<evidence type="ECO:0000313" key="7">
    <source>
        <dbReference type="EMBL" id="KFE71520.1"/>
    </source>
</evidence>
<dbReference type="Pfam" id="PF04932">
    <property type="entry name" value="Wzy_C"/>
    <property type="match status" value="1"/>
</dbReference>
<evidence type="ECO:0000256" key="5">
    <source>
        <dbReference type="SAM" id="Phobius"/>
    </source>
</evidence>
<evidence type="ECO:0000256" key="1">
    <source>
        <dbReference type="ARBA" id="ARBA00004141"/>
    </source>
</evidence>
<evidence type="ECO:0000313" key="8">
    <source>
        <dbReference type="Proteomes" id="UP000028725"/>
    </source>
</evidence>
<organism evidence="7 8">
    <name type="scientific">Hyalangium minutum</name>
    <dbReference type="NCBI Taxonomy" id="394096"/>
    <lineage>
        <taxon>Bacteria</taxon>
        <taxon>Pseudomonadati</taxon>
        <taxon>Myxococcota</taxon>
        <taxon>Myxococcia</taxon>
        <taxon>Myxococcales</taxon>
        <taxon>Cystobacterineae</taxon>
        <taxon>Archangiaceae</taxon>
        <taxon>Hyalangium</taxon>
    </lineage>
</organism>
<sequence length="889" mass="96043">MASASRRTSRFSLGAEAALAGLIILCPLALGGAPTWVLWPLVGLAAVAFALAGVGARRLGHSLHVPLIAVPLVAGAGLCLLQLLPLPSGLLGWVSPEAAALRDFALAPLGLTSARPVSLDPPATWRALAGSAAYALAFVAAVEVCRSRRSRRRLLATLAFTGAALTVIGLLHALLGVTQLFGLRAFAHAQPPLVTPFGNPNHLAGFLGLASTVGLGLTLTSELRERGVLFAAAALLSGAGVLLSLSRAGILFFVLGQALLAARTLYDRQRTGRAERSPLPKGRAAAALLVLGATLAVGGYVGWEKLVVEAASADSVEELRQSSKVELWPRMIEAARAFPVLGMGRGSFESVFPRYQTEPNPNTLTHPENAVLQLGAEFGVPGLVLLAGMVWGFLRLLRRERLGGAEVAVLAGVAALGLHNLFDFSLELPACAAAAWVALAAVARPEERETPEAPAATWRLAPNRALGVAAALVLFGGVGLVAGRHTLAGAEEELSGLIQARAPLSQVRARALALIDRHPSDYLLYSLAGSAHAAEGKASAEDALAFVNRALYLRPVDPDAHRIAARALLALGRRSQGFLEYRLAYESGDRDVLAREALEQSRTLEDLQRLTPNDPRVVAALAQSLQFRPGRQEQALAWLAWAREFFEQELSDRSPEASPVRFAARDMDALWEQESRLRLMRKELGEADVLCAELEKRAPDALGPLMLRAEILRAQGRREEAIQLLDRLLPRFPGKVELAFQLTSQLLEGGLTRRAREVLQQASPFITDYPQRARLLSLEAISFEQEGLLSRALERYQTVARLVPAPEAHFTVARLHESLRRYGEAARSVREGLHLLPSNVRREQEESWVARLEEEERKLLEARRQELMQDPHKQDIVEHLLETSSDTPP</sequence>
<protein>
    <submittedName>
        <fullName evidence="7">Malonyl CoA-acyl carrier protein transacylase</fullName>
    </submittedName>
</protein>
<feature type="transmembrane region" description="Helical" evidence="5">
    <location>
        <begin position="154"/>
        <end position="182"/>
    </location>
</feature>
<feature type="transmembrane region" description="Helical" evidence="5">
    <location>
        <begin position="286"/>
        <end position="303"/>
    </location>
</feature>
<feature type="transmembrane region" description="Helical" evidence="5">
    <location>
        <begin position="227"/>
        <end position="243"/>
    </location>
</feature>
<name>A0A085WV07_9BACT</name>
<dbReference type="InterPro" id="IPR051533">
    <property type="entry name" value="WaaL-like"/>
</dbReference>
<dbReference type="PANTHER" id="PTHR37422">
    <property type="entry name" value="TEICHURONIC ACID BIOSYNTHESIS PROTEIN TUAE"/>
    <property type="match status" value="1"/>
</dbReference>
<feature type="transmembrane region" description="Helical" evidence="5">
    <location>
        <begin position="464"/>
        <end position="483"/>
    </location>
</feature>
<feature type="transmembrane region" description="Helical" evidence="5">
    <location>
        <begin position="36"/>
        <end position="56"/>
    </location>
</feature>
<feature type="transmembrane region" description="Helical" evidence="5">
    <location>
        <begin position="249"/>
        <end position="266"/>
    </location>
</feature>
<reference evidence="7 8" key="1">
    <citation type="submission" date="2014-04" db="EMBL/GenBank/DDBJ databases">
        <title>Genome assembly of Hyalangium minutum DSM 14724.</title>
        <authorList>
            <person name="Sharma G."/>
            <person name="Subramanian S."/>
        </authorList>
    </citation>
    <scope>NUCLEOTIDE SEQUENCE [LARGE SCALE GENOMIC DNA]</scope>
    <source>
        <strain evidence="7 8">DSM 14724</strain>
    </source>
</reference>
<keyword evidence="8" id="KW-1185">Reference proteome</keyword>
<dbReference type="Gene3D" id="1.25.40.10">
    <property type="entry name" value="Tetratricopeptide repeat domain"/>
    <property type="match status" value="2"/>
</dbReference>
<keyword evidence="4 5" id="KW-0472">Membrane</keyword>
<dbReference type="PANTHER" id="PTHR37422:SF23">
    <property type="entry name" value="TEICHURONIC ACID BIOSYNTHESIS PROTEIN TUAE"/>
    <property type="match status" value="1"/>
</dbReference>
<comment type="caution">
    <text evidence="7">The sequence shown here is derived from an EMBL/GenBank/DDBJ whole genome shotgun (WGS) entry which is preliminary data.</text>
</comment>
<comment type="subcellular location">
    <subcellularLocation>
        <location evidence="1">Membrane</location>
        <topology evidence="1">Multi-pass membrane protein</topology>
    </subcellularLocation>
</comment>
<dbReference type="STRING" id="394096.DB31_3650"/>
<feature type="transmembrane region" description="Helical" evidence="5">
    <location>
        <begin position="63"/>
        <end position="84"/>
    </location>
</feature>
<dbReference type="RefSeq" id="WP_044183587.1">
    <property type="nucleotide sequence ID" value="NZ_JMCB01000002.1"/>
</dbReference>
<proteinExistence type="predicted"/>
<evidence type="ECO:0000256" key="2">
    <source>
        <dbReference type="ARBA" id="ARBA00022692"/>
    </source>
</evidence>
<gene>
    <name evidence="7" type="ORF">DB31_3650</name>
</gene>
<dbReference type="AlphaFoldDB" id="A0A085WV07"/>
<feature type="domain" description="O-antigen ligase-related" evidence="6">
    <location>
        <begin position="232"/>
        <end position="386"/>
    </location>
</feature>
<feature type="transmembrane region" description="Helical" evidence="5">
    <location>
        <begin position="12"/>
        <end position="30"/>
    </location>
</feature>
<dbReference type="Proteomes" id="UP000028725">
    <property type="component" value="Unassembled WGS sequence"/>
</dbReference>
<dbReference type="PATRIC" id="fig|394096.3.peg.1297"/>
<dbReference type="OrthoDB" id="5487651at2"/>
<accession>A0A085WV07</accession>
<keyword evidence="2 5" id="KW-0812">Transmembrane</keyword>
<dbReference type="EMBL" id="JMCB01000002">
    <property type="protein sequence ID" value="KFE71520.1"/>
    <property type="molecule type" value="Genomic_DNA"/>
</dbReference>
<feature type="transmembrane region" description="Helical" evidence="5">
    <location>
        <begin position="123"/>
        <end position="142"/>
    </location>
</feature>
<evidence type="ECO:0000256" key="3">
    <source>
        <dbReference type="ARBA" id="ARBA00022989"/>
    </source>
</evidence>
<dbReference type="GO" id="GO:0016020">
    <property type="term" value="C:membrane"/>
    <property type="evidence" value="ECO:0007669"/>
    <property type="project" value="UniProtKB-SubCell"/>
</dbReference>
<dbReference type="SUPFAM" id="SSF48452">
    <property type="entry name" value="TPR-like"/>
    <property type="match status" value="1"/>
</dbReference>
<dbReference type="InterPro" id="IPR011990">
    <property type="entry name" value="TPR-like_helical_dom_sf"/>
</dbReference>
<feature type="transmembrane region" description="Helical" evidence="5">
    <location>
        <begin position="370"/>
        <end position="394"/>
    </location>
</feature>
<keyword evidence="3 5" id="KW-1133">Transmembrane helix</keyword>
<evidence type="ECO:0000256" key="4">
    <source>
        <dbReference type="ARBA" id="ARBA00023136"/>
    </source>
</evidence>
<dbReference type="InterPro" id="IPR007016">
    <property type="entry name" value="O-antigen_ligase-rel_domated"/>
</dbReference>
<evidence type="ECO:0000259" key="6">
    <source>
        <dbReference type="Pfam" id="PF04932"/>
    </source>
</evidence>
<feature type="transmembrane region" description="Helical" evidence="5">
    <location>
        <begin position="202"/>
        <end position="220"/>
    </location>
</feature>